<reference evidence="1 2" key="1">
    <citation type="journal article" date="2021" name="Sci. Rep.">
        <title>Chromosome anchoring in Senegalese sole (Solea senegalensis) reveals sex-associated markers and genome rearrangements in flatfish.</title>
        <authorList>
            <person name="Guerrero-Cozar I."/>
            <person name="Gomez-Garrido J."/>
            <person name="Berbel C."/>
            <person name="Martinez-Blanch J.F."/>
            <person name="Alioto T."/>
            <person name="Claros M.G."/>
            <person name="Gagnaire P.A."/>
            <person name="Manchado M."/>
        </authorList>
    </citation>
    <scope>NUCLEOTIDE SEQUENCE [LARGE SCALE GENOMIC DNA]</scope>
    <source>
        <strain evidence="1">Sse05_10M</strain>
    </source>
</reference>
<evidence type="ECO:0000313" key="1">
    <source>
        <dbReference type="EMBL" id="KAG7454860.1"/>
    </source>
</evidence>
<dbReference type="Proteomes" id="UP000693946">
    <property type="component" value="Unassembled WGS sequence"/>
</dbReference>
<protein>
    <submittedName>
        <fullName evidence="1">Uncharacterized protein</fullName>
    </submittedName>
</protein>
<proteinExistence type="predicted"/>
<organism evidence="1 2">
    <name type="scientific">Solea senegalensis</name>
    <name type="common">Senegalese sole</name>
    <dbReference type="NCBI Taxonomy" id="28829"/>
    <lineage>
        <taxon>Eukaryota</taxon>
        <taxon>Metazoa</taxon>
        <taxon>Chordata</taxon>
        <taxon>Craniata</taxon>
        <taxon>Vertebrata</taxon>
        <taxon>Euteleostomi</taxon>
        <taxon>Actinopterygii</taxon>
        <taxon>Neopterygii</taxon>
        <taxon>Teleostei</taxon>
        <taxon>Neoteleostei</taxon>
        <taxon>Acanthomorphata</taxon>
        <taxon>Carangaria</taxon>
        <taxon>Pleuronectiformes</taxon>
        <taxon>Pleuronectoidei</taxon>
        <taxon>Soleidae</taxon>
        <taxon>Solea</taxon>
    </lineage>
</organism>
<feature type="non-terminal residue" evidence="1">
    <location>
        <position position="1"/>
    </location>
</feature>
<comment type="caution">
    <text evidence="1">The sequence shown here is derived from an EMBL/GenBank/DDBJ whole genome shotgun (WGS) entry which is preliminary data.</text>
</comment>
<accession>A0AAV6PCH5</accession>
<evidence type="ECO:0000313" key="2">
    <source>
        <dbReference type="Proteomes" id="UP000693946"/>
    </source>
</evidence>
<feature type="non-terminal residue" evidence="1">
    <location>
        <position position="54"/>
    </location>
</feature>
<gene>
    <name evidence="1" type="ORF">JOB18_046259</name>
</gene>
<dbReference type="AlphaFoldDB" id="A0AAV6PCH5"/>
<keyword evidence="2" id="KW-1185">Reference proteome</keyword>
<sequence length="54" mass="5934">GRQSLCVDSSDPRWLMKPHQSFHTASHRSSYLTVSPKLSDTVSVGHTALIGKLI</sequence>
<dbReference type="EMBL" id="JAGKHQ010001559">
    <property type="protein sequence ID" value="KAG7454860.1"/>
    <property type="molecule type" value="Genomic_DNA"/>
</dbReference>
<name>A0AAV6PCH5_SOLSE</name>